<sequence>MTEPTATYADLFAGIGGFAAVLQALGVHHAYAVEIDKAAATTYARNWGHDPLGDVTVDTADITTRVSAHTILTGGFPCQPFSKSGAQRGMDETRGTLFHDIMKIVQARRPPMILLENVRNLIGPRHAHEWALIIDLLREAGYQVSDQPAIVSPHQIKPEYGGAPQVRERVFITATLVPEGRVADPTVGPVTILDEARMDREWDLNLDLPLLTVDAQHDLTGTELSDSEVAWIDHWESWVQAVRVLYAAEADRDGAPAKRLPGFPIWAHVWTTSDRKRRALMAPGGVRVPAWKANFLTKNWDLYDGLRARGLGDWLDQWLRVTRTFPESRQKLEWQAQDTEHLWDCAMSLRPSGIRAKRMTHLPALVAITQTPILGPKRRRLAPREAARMQGLPDNYDFGGQRNAATFKQLGNGVNAGVVWNVLRAHVARDRDLLMANGAAKIVEAVDAGPDDLTHQIAQVLTNRKTHADADAKVGA</sequence>
<dbReference type="PANTHER" id="PTHR46098">
    <property type="entry name" value="TRNA (CYTOSINE(38)-C(5))-METHYLTRANSFERASE"/>
    <property type="match status" value="1"/>
</dbReference>
<evidence type="ECO:0000256" key="7">
    <source>
        <dbReference type="RuleBase" id="RU000416"/>
    </source>
</evidence>
<dbReference type="InterPro" id="IPR001525">
    <property type="entry name" value="C5_MeTfrase"/>
</dbReference>
<dbReference type="RefSeq" id="WP_098470012.1">
    <property type="nucleotide sequence ID" value="NZ_PDJD01000001.1"/>
</dbReference>
<proteinExistence type="inferred from homology"/>
<reference evidence="8 9" key="1">
    <citation type="submission" date="2017-10" db="EMBL/GenBank/DDBJ databases">
        <title>Sequencing the genomes of 1000 actinobacteria strains.</title>
        <authorList>
            <person name="Klenk H.-P."/>
        </authorList>
    </citation>
    <scope>NUCLEOTIDE SEQUENCE [LARGE SCALE GENOMIC DNA]</scope>
    <source>
        <strain evidence="8 9">DSM 21801</strain>
    </source>
</reference>
<gene>
    <name evidence="8" type="ORF">ATL40_2749</name>
</gene>
<comment type="similarity">
    <text evidence="6 7">Belongs to the class I-like SAM-binding methyltransferase superfamily. C5-methyltransferase family.</text>
</comment>
<dbReference type="NCBIfam" id="TIGR00675">
    <property type="entry name" value="dcm"/>
    <property type="match status" value="1"/>
</dbReference>
<dbReference type="InterPro" id="IPR050750">
    <property type="entry name" value="C5-MTase"/>
</dbReference>
<keyword evidence="9" id="KW-1185">Reference proteome</keyword>
<evidence type="ECO:0000256" key="3">
    <source>
        <dbReference type="ARBA" id="ARBA00022679"/>
    </source>
</evidence>
<feature type="active site" evidence="6">
    <location>
        <position position="78"/>
    </location>
</feature>
<evidence type="ECO:0000313" key="9">
    <source>
        <dbReference type="Proteomes" id="UP000224915"/>
    </source>
</evidence>
<dbReference type="SUPFAM" id="SSF53335">
    <property type="entry name" value="S-adenosyl-L-methionine-dependent methyltransferases"/>
    <property type="match status" value="1"/>
</dbReference>
<evidence type="ECO:0000256" key="2">
    <source>
        <dbReference type="ARBA" id="ARBA00022603"/>
    </source>
</evidence>
<keyword evidence="2 6" id="KW-0489">Methyltransferase</keyword>
<dbReference type="PROSITE" id="PS51679">
    <property type="entry name" value="SAM_MT_C5"/>
    <property type="match status" value="1"/>
</dbReference>
<evidence type="ECO:0000256" key="4">
    <source>
        <dbReference type="ARBA" id="ARBA00022691"/>
    </source>
</evidence>
<dbReference type="AlphaFoldDB" id="A0A2A9D343"/>
<dbReference type="Pfam" id="PF00145">
    <property type="entry name" value="DNA_methylase"/>
    <property type="match status" value="1"/>
</dbReference>
<dbReference type="PRINTS" id="PR00105">
    <property type="entry name" value="C5METTRFRASE"/>
</dbReference>
<keyword evidence="5" id="KW-0680">Restriction system</keyword>
<dbReference type="Gene3D" id="3.90.120.10">
    <property type="entry name" value="DNA Methylase, subunit A, domain 2"/>
    <property type="match status" value="1"/>
</dbReference>
<comment type="caution">
    <text evidence="8">The sequence shown here is derived from an EMBL/GenBank/DDBJ whole genome shotgun (WGS) entry which is preliminary data.</text>
</comment>
<protein>
    <recommendedName>
        <fullName evidence="1">DNA (cytosine-5-)-methyltransferase</fullName>
        <ecNumber evidence="1">2.1.1.37</ecNumber>
    </recommendedName>
</protein>
<evidence type="ECO:0000256" key="1">
    <source>
        <dbReference type="ARBA" id="ARBA00011975"/>
    </source>
</evidence>
<dbReference type="PANTHER" id="PTHR46098:SF1">
    <property type="entry name" value="TRNA (CYTOSINE(38)-C(5))-METHYLTRANSFERASE"/>
    <property type="match status" value="1"/>
</dbReference>
<dbReference type="GO" id="GO:0003886">
    <property type="term" value="F:DNA (cytosine-5-)-methyltransferase activity"/>
    <property type="evidence" value="ECO:0007669"/>
    <property type="project" value="UniProtKB-EC"/>
</dbReference>
<dbReference type="GO" id="GO:0009307">
    <property type="term" value="P:DNA restriction-modification system"/>
    <property type="evidence" value="ECO:0007669"/>
    <property type="project" value="UniProtKB-KW"/>
</dbReference>
<dbReference type="EMBL" id="PDJD01000001">
    <property type="protein sequence ID" value="PFG21128.1"/>
    <property type="molecule type" value="Genomic_DNA"/>
</dbReference>
<evidence type="ECO:0000256" key="6">
    <source>
        <dbReference type="PROSITE-ProRule" id="PRU01016"/>
    </source>
</evidence>
<dbReference type="Gene3D" id="3.40.50.150">
    <property type="entry name" value="Vaccinia Virus protein VP39"/>
    <property type="match status" value="1"/>
</dbReference>
<accession>A0A2A9D343</accession>
<name>A0A2A9D343_9MICO</name>
<keyword evidence="4 6" id="KW-0949">S-adenosyl-L-methionine</keyword>
<organism evidence="8 9">
    <name type="scientific">Serinibacter salmoneus</name>
    <dbReference type="NCBI Taxonomy" id="556530"/>
    <lineage>
        <taxon>Bacteria</taxon>
        <taxon>Bacillati</taxon>
        <taxon>Actinomycetota</taxon>
        <taxon>Actinomycetes</taxon>
        <taxon>Micrococcales</taxon>
        <taxon>Beutenbergiaceae</taxon>
        <taxon>Serinibacter</taxon>
    </lineage>
</organism>
<dbReference type="EC" id="2.1.1.37" evidence="1"/>
<keyword evidence="3 6" id="KW-0808">Transferase</keyword>
<evidence type="ECO:0000313" key="8">
    <source>
        <dbReference type="EMBL" id="PFG21128.1"/>
    </source>
</evidence>
<dbReference type="Proteomes" id="UP000224915">
    <property type="component" value="Unassembled WGS sequence"/>
</dbReference>
<dbReference type="OrthoDB" id="9813719at2"/>
<dbReference type="InterPro" id="IPR029063">
    <property type="entry name" value="SAM-dependent_MTases_sf"/>
</dbReference>
<dbReference type="GO" id="GO:0032259">
    <property type="term" value="P:methylation"/>
    <property type="evidence" value="ECO:0007669"/>
    <property type="project" value="UniProtKB-KW"/>
</dbReference>
<evidence type="ECO:0000256" key="5">
    <source>
        <dbReference type="ARBA" id="ARBA00022747"/>
    </source>
</evidence>